<accession>A0A0M2KI79</accession>
<dbReference type="PATRIC" id="fig|65700.7.peg.4674"/>
<dbReference type="Proteomes" id="UP000033924">
    <property type="component" value="Unassembled WGS sequence"/>
</dbReference>
<sequence length="114" mass="12879">MVDKVIFSFPASELKEIEDAFSTWSVDYERHGPVLAYDSTDYILQLIVDVATSPYSTNCLVGALAYYFGRNKSKVIKVKKSDGFEFLSQGHSFKESHELLKTALSMELDDKKPT</sequence>
<gene>
    <name evidence="1" type="ORF">SY86_18815</name>
</gene>
<comment type="caution">
    <text evidence="1">The sequence shown here is derived from an EMBL/GenBank/DDBJ whole genome shotgun (WGS) entry which is preliminary data.</text>
</comment>
<evidence type="ECO:0000313" key="2">
    <source>
        <dbReference type="Proteomes" id="UP000033924"/>
    </source>
</evidence>
<reference evidence="1 2" key="1">
    <citation type="submission" date="2015-01" db="EMBL/GenBank/DDBJ databases">
        <title>Erwinia tracheiphila.</title>
        <authorList>
            <person name="Shapiro L.R."/>
        </authorList>
    </citation>
    <scope>NUCLEOTIDE SEQUENCE [LARGE SCALE GENOMIC DNA]</scope>
    <source>
        <strain evidence="1 2">BuffGH</strain>
    </source>
</reference>
<dbReference type="EMBL" id="JXNU01000003">
    <property type="protein sequence ID" value="KKF37017.1"/>
    <property type="molecule type" value="Genomic_DNA"/>
</dbReference>
<proteinExistence type="predicted"/>
<evidence type="ECO:0000313" key="1">
    <source>
        <dbReference type="EMBL" id="KKF37017.1"/>
    </source>
</evidence>
<name>A0A0M2KI79_9GAMM</name>
<protein>
    <submittedName>
        <fullName evidence="1">Uncharacterized protein</fullName>
    </submittedName>
</protein>
<dbReference type="RefSeq" id="WP_016191172.1">
    <property type="nucleotide sequence ID" value="NZ_CP089932.1"/>
</dbReference>
<organism evidence="1 2">
    <name type="scientific">Erwinia tracheiphila</name>
    <dbReference type="NCBI Taxonomy" id="65700"/>
    <lineage>
        <taxon>Bacteria</taxon>
        <taxon>Pseudomonadati</taxon>
        <taxon>Pseudomonadota</taxon>
        <taxon>Gammaproteobacteria</taxon>
        <taxon>Enterobacterales</taxon>
        <taxon>Erwiniaceae</taxon>
        <taxon>Erwinia</taxon>
    </lineage>
</organism>
<dbReference type="STRING" id="65700.SY86_18815"/>
<dbReference type="AlphaFoldDB" id="A0A0M2KI79"/>
<keyword evidence="2" id="KW-1185">Reference proteome</keyword>